<dbReference type="InterPro" id="IPR022496">
    <property type="entry name" value="T6A_TsaB"/>
</dbReference>
<dbReference type="GO" id="GO:0005829">
    <property type="term" value="C:cytosol"/>
    <property type="evidence" value="ECO:0007669"/>
    <property type="project" value="TreeGrafter"/>
</dbReference>
<dbReference type="CDD" id="cd24032">
    <property type="entry name" value="ASKHA_NBD_TsaB"/>
    <property type="match status" value="1"/>
</dbReference>
<dbReference type="GO" id="GO:0002949">
    <property type="term" value="P:tRNA threonylcarbamoyladenosine modification"/>
    <property type="evidence" value="ECO:0007669"/>
    <property type="project" value="InterPro"/>
</dbReference>
<dbReference type="PANTHER" id="PTHR11735:SF11">
    <property type="entry name" value="TRNA THREONYLCARBAMOYLADENOSINE BIOSYNTHESIS PROTEIN TSAB"/>
    <property type="match status" value="1"/>
</dbReference>
<organism evidence="2">
    <name type="scientific">Desulfobacca acetoxidans</name>
    <dbReference type="NCBI Taxonomy" id="60893"/>
    <lineage>
        <taxon>Bacteria</taxon>
        <taxon>Pseudomonadati</taxon>
        <taxon>Thermodesulfobacteriota</taxon>
        <taxon>Desulfobaccia</taxon>
        <taxon>Desulfobaccales</taxon>
        <taxon>Desulfobaccaceae</taxon>
        <taxon>Desulfobacca</taxon>
    </lineage>
</organism>
<feature type="domain" description="Gcp-like" evidence="1">
    <location>
        <begin position="34"/>
        <end position="126"/>
    </location>
</feature>
<accession>A0A7C3WQD2</accession>
<dbReference type="AlphaFoldDB" id="A0A7C3WQD2"/>
<protein>
    <submittedName>
        <fullName evidence="2">tRNA (Adenosine(37)-N6)-threonylcarbamoyltransferase complex dimerization subunit type 1 TsaB</fullName>
    </submittedName>
</protein>
<evidence type="ECO:0000313" key="2">
    <source>
        <dbReference type="EMBL" id="HGB14496.1"/>
    </source>
</evidence>
<dbReference type="InterPro" id="IPR000905">
    <property type="entry name" value="Gcp-like_dom"/>
</dbReference>
<name>A0A7C3WQD2_9BACT</name>
<reference evidence="2" key="1">
    <citation type="journal article" date="2020" name="mSystems">
        <title>Genome- and Community-Level Interaction Insights into Carbon Utilization and Element Cycling Functions of Hydrothermarchaeota in Hydrothermal Sediment.</title>
        <authorList>
            <person name="Zhou Z."/>
            <person name="Liu Y."/>
            <person name="Xu W."/>
            <person name="Pan J."/>
            <person name="Luo Z.H."/>
            <person name="Li M."/>
        </authorList>
    </citation>
    <scope>NUCLEOTIDE SEQUENCE [LARGE SCALE GENOMIC DNA]</scope>
    <source>
        <strain evidence="2">SpSt-776</strain>
    </source>
</reference>
<dbReference type="Gene3D" id="3.30.420.40">
    <property type="match status" value="2"/>
</dbReference>
<gene>
    <name evidence="2" type="primary">tsaB</name>
    <name evidence="2" type="ORF">ENV62_04565</name>
</gene>
<dbReference type="InterPro" id="IPR043129">
    <property type="entry name" value="ATPase_NBD"/>
</dbReference>
<dbReference type="EMBL" id="DTHB01000037">
    <property type="protein sequence ID" value="HGB14496.1"/>
    <property type="molecule type" value="Genomic_DNA"/>
</dbReference>
<dbReference type="GO" id="GO:0016740">
    <property type="term" value="F:transferase activity"/>
    <property type="evidence" value="ECO:0007669"/>
    <property type="project" value="UniProtKB-KW"/>
</dbReference>
<sequence length="220" mass="23592">MLLLAVDTATDQGSLALVEEDRVLGEFSLSAAGSYLKFLLPGIETLLTQTGRRLEEVEALAVSQGPGNFTGLRIGLATVQGLAWALNIPVAAVSTLEVLAAQLPFHPHPVGVLIDAKRREVYLGRYLCPEDQPQALEAPERLPLEALAARLSPPLTLTGPGLSAYEQFLRAELGPDVHFAPPEKRFPLASTLARLARGRLTEGKAVPPQALLPLYLRPAL</sequence>
<dbReference type="PANTHER" id="PTHR11735">
    <property type="entry name" value="TRNA N6-ADENOSINE THREONYLCARBAMOYLTRANSFERASE"/>
    <property type="match status" value="1"/>
</dbReference>
<dbReference type="Pfam" id="PF00814">
    <property type="entry name" value="TsaD"/>
    <property type="match status" value="1"/>
</dbReference>
<keyword evidence="2" id="KW-0808">Transferase</keyword>
<comment type="caution">
    <text evidence="2">The sequence shown here is derived from an EMBL/GenBank/DDBJ whole genome shotgun (WGS) entry which is preliminary data.</text>
</comment>
<dbReference type="NCBIfam" id="TIGR03725">
    <property type="entry name" value="T6A_YeaZ"/>
    <property type="match status" value="1"/>
</dbReference>
<evidence type="ECO:0000259" key="1">
    <source>
        <dbReference type="Pfam" id="PF00814"/>
    </source>
</evidence>
<proteinExistence type="predicted"/>
<dbReference type="SUPFAM" id="SSF53067">
    <property type="entry name" value="Actin-like ATPase domain"/>
    <property type="match status" value="2"/>
</dbReference>